<protein>
    <recommendedName>
        <fullName evidence="2">Shikimate kinase</fullName>
    </recommendedName>
</protein>
<sequence length="201" mass="23483">MANLIVVCGPQAVGKMTVAESLRDKLKYNMMMNHDSIEVSDKIFGFNTPAQREFNSIFRINAFELAVKYNVDLIFTYVAALEMKEEIDYLKSLEVQFTTSGGNFYFIELSADLDTRLKRNLTPHRMKRKASKKDTKWSEENLLKDMQCHKLNTEDGEILFKNHLKIDNTNLYPDEVADIVIEKYKLTANQKEEKEYRYGVW</sequence>
<comment type="caution">
    <text evidence="1">The sequence shown here is derived from an EMBL/GenBank/DDBJ whole genome shotgun (WGS) entry which is preliminary data.</text>
</comment>
<proteinExistence type="predicted"/>
<evidence type="ECO:0000313" key="1">
    <source>
        <dbReference type="EMBL" id="EMB32546.1"/>
    </source>
</evidence>
<dbReference type="HOGENOM" id="CLU_092496_3_0_12"/>
<dbReference type="PATRIC" id="fig|999431.4.peg.597"/>
<dbReference type="AlphaFoldDB" id="M2BA21"/>
<dbReference type="RefSeq" id="WP_002687484.1">
    <property type="nucleotide sequence ID" value="NZ_CM001794.1"/>
</dbReference>
<dbReference type="Proteomes" id="UP000011708">
    <property type="component" value="Chromosome"/>
</dbReference>
<name>M2BA21_TREDN</name>
<dbReference type="InterPro" id="IPR027417">
    <property type="entry name" value="P-loop_NTPase"/>
</dbReference>
<reference evidence="1" key="1">
    <citation type="submission" date="2012-01" db="EMBL/GenBank/DDBJ databases">
        <title>The Genome Sequence of Treponema denticola H1-T.</title>
        <authorList>
            <consortium name="The Broad Institute Genome Sequencing Platform"/>
            <person name="Earl A."/>
            <person name="Ward D."/>
            <person name="Feldgarden M."/>
            <person name="Gevers D."/>
            <person name="Blanton J.M."/>
            <person name="Fenno C.J."/>
            <person name="Baranova O.V."/>
            <person name="Mathney J."/>
            <person name="Dewhirst F.E."/>
            <person name="Izard J."/>
            <person name="Young S.K."/>
            <person name="Zeng Q."/>
            <person name="Gargeya S."/>
            <person name="Fitzgerald M."/>
            <person name="Haas B."/>
            <person name="Abouelleil A."/>
            <person name="Alvarado L."/>
            <person name="Arachchi H.M."/>
            <person name="Berlin A."/>
            <person name="Chapman S.B."/>
            <person name="Gearin G."/>
            <person name="Goldberg J."/>
            <person name="Griggs A."/>
            <person name="Gujja S."/>
            <person name="Hansen M."/>
            <person name="Heiman D."/>
            <person name="Howarth C."/>
            <person name="Larimer J."/>
            <person name="Lui A."/>
            <person name="MacDonald P.J.P."/>
            <person name="McCowen C."/>
            <person name="Montmayeur A."/>
            <person name="Murphy C."/>
            <person name="Neiman D."/>
            <person name="Pearson M."/>
            <person name="Priest M."/>
            <person name="Roberts A."/>
            <person name="Saif S."/>
            <person name="Shea T."/>
            <person name="Sisk P."/>
            <person name="Stolte C."/>
            <person name="Sykes S."/>
            <person name="Wortman J."/>
            <person name="Nusbaum C."/>
            <person name="Birren B."/>
        </authorList>
    </citation>
    <scope>NUCLEOTIDE SEQUENCE [LARGE SCALE GENOMIC DNA]</scope>
    <source>
        <strain evidence="1">H1-T</strain>
    </source>
</reference>
<gene>
    <name evidence="1" type="ORF">HMPREF9725_00575</name>
</gene>
<dbReference type="EMBL" id="AGDW01000011">
    <property type="protein sequence ID" value="EMB32546.1"/>
    <property type="molecule type" value="Genomic_DNA"/>
</dbReference>
<accession>M2BA21</accession>
<organism evidence="1">
    <name type="scientific">Treponema denticola H1-T</name>
    <dbReference type="NCBI Taxonomy" id="999431"/>
    <lineage>
        <taxon>Bacteria</taxon>
        <taxon>Pseudomonadati</taxon>
        <taxon>Spirochaetota</taxon>
        <taxon>Spirochaetia</taxon>
        <taxon>Spirochaetales</taxon>
        <taxon>Treponemataceae</taxon>
        <taxon>Treponema</taxon>
    </lineage>
</organism>
<dbReference type="Gene3D" id="3.40.50.300">
    <property type="entry name" value="P-loop containing nucleotide triphosphate hydrolases"/>
    <property type="match status" value="1"/>
</dbReference>
<dbReference type="SUPFAM" id="SSF52540">
    <property type="entry name" value="P-loop containing nucleoside triphosphate hydrolases"/>
    <property type="match status" value="1"/>
</dbReference>
<evidence type="ECO:0008006" key="2">
    <source>
        <dbReference type="Google" id="ProtNLM"/>
    </source>
</evidence>